<organism evidence="2 3">
    <name type="scientific">Saguinus oedipus</name>
    <name type="common">Cotton-top tamarin</name>
    <name type="synonym">Oedipomidas oedipus</name>
    <dbReference type="NCBI Taxonomy" id="9490"/>
    <lineage>
        <taxon>Eukaryota</taxon>
        <taxon>Metazoa</taxon>
        <taxon>Chordata</taxon>
        <taxon>Craniata</taxon>
        <taxon>Vertebrata</taxon>
        <taxon>Euteleostomi</taxon>
        <taxon>Mammalia</taxon>
        <taxon>Eutheria</taxon>
        <taxon>Euarchontoglires</taxon>
        <taxon>Primates</taxon>
        <taxon>Haplorrhini</taxon>
        <taxon>Platyrrhini</taxon>
        <taxon>Cebidae</taxon>
        <taxon>Callitrichinae</taxon>
        <taxon>Saguinus</taxon>
    </lineage>
</organism>
<sequence>MTGTGAEAEALPGTAEREQPPHHYCERPHSGRGRGLAGMAGAGVGQQKGSRHPTVSMKATFGQRQEPCQGWLRGQVAELEQTFHRFYERPRSGGGRGLTGTAQGSGSREGADTPVSVDAAAMHVCLGVGAAWSSGVPFRVKDVLLLTHEPVITGARTPASGCHGSQWAQNRVMFHTQS</sequence>
<reference evidence="2 3" key="1">
    <citation type="submission" date="2023-05" db="EMBL/GenBank/DDBJ databases">
        <title>B98-5 Cell Line De Novo Hybrid Assembly: An Optical Mapping Approach.</title>
        <authorList>
            <person name="Kananen K."/>
            <person name="Auerbach J.A."/>
            <person name="Kautto E."/>
            <person name="Blachly J.S."/>
        </authorList>
    </citation>
    <scope>NUCLEOTIDE SEQUENCE [LARGE SCALE GENOMIC DNA]</scope>
    <source>
        <strain evidence="2">B95-8</strain>
        <tissue evidence="2">Cell line</tissue>
    </source>
</reference>
<feature type="region of interest" description="Disordered" evidence="1">
    <location>
        <begin position="1"/>
        <end position="33"/>
    </location>
</feature>
<dbReference type="EMBL" id="JASSZA010000411">
    <property type="protein sequence ID" value="KAK2081082.1"/>
    <property type="molecule type" value="Genomic_DNA"/>
</dbReference>
<proteinExistence type="predicted"/>
<keyword evidence="3" id="KW-1185">Reference proteome</keyword>
<name>A0ABQ9TA62_SAGOE</name>
<comment type="caution">
    <text evidence="2">The sequence shown here is derived from an EMBL/GenBank/DDBJ whole genome shotgun (WGS) entry which is preliminary data.</text>
</comment>
<feature type="compositionally biased region" description="Basic and acidic residues" evidence="1">
    <location>
        <begin position="15"/>
        <end position="29"/>
    </location>
</feature>
<dbReference type="Proteomes" id="UP001266305">
    <property type="component" value="Unassembled WGS sequence"/>
</dbReference>
<evidence type="ECO:0000256" key="1">
    <source>
        <dbReference type="SAM" id="MobiDB-lite"/>
    </source>
</evidence>
<gene>
    <name evidence="2" type="ORF">P7K49_040197</name>
</gene>
<feature type="region of interest" description="Disordered" evidence="1">
    <location>
        <begin position="87"/>
        <end position="112"/>
    </location>
</feature>
<evidence type="ECO:0000313" key="2">
    <source>
        <dbReference type="EMBL" id="KAK2081082.1"/>
    </source>
</evidence>
<protein>
    <submittedName>
        <fullName evidence="2">Uncharacterized protein</fullName>
    </submittedName>
</protein>
<accession>A0ABQ9TA62</accession>
<evidence type="ECO:0000313" key="3">
    <source>
        <dbReference type="Proteomes" id="UP001266305"/>
    </source>
</evidence>